<name>A0A9P0PI26_ACAOB</name>
<organism evidence="1 2">
    <name type="scientific">Acanthoscelides obtectus</name>
    <name type="common">Bean weevil</name>
    <name type="synonym">Bruchus obtectus</name>
    <dbReference type="NCBI Taxonomy" id="200917"/>
    <lineage>
        <taxon>Eukaryota</taxon>
        <taxon>Metazoa</taxon>
        <taxon>Ecdysozoa</taxon>
        <taxon>Arthropoda</taxon>
        <taxon>Hexapoda</taxon>
        <taxon>Insecta</taxon>
        <taxon>Pterygota</taxon>
        <taxon>Neoptera</taxon>
        <taxon>Endopterygota</taxon>
        <taxon>Coleoptera</taxon>
        <taxon>Polyphaga</taxon>
        <taxon>Cucujiformia</taxon>
        <taxon>Chrysomeloidea</taxon>
        <taxon>Chrysomelidae</taxon>
        <taxon>Bruchinae</taxon>
        <taxon>Bruchini</taxon>
        <taxon>Acanthoscelides</taxon>
    </lineage>
</organism>
<dbReference type="Proteomes" id="UP001152888">
    <property type="component" value="Unassembled WGS sequence"/>
</dbReference>
<evidence type="ECO:0000313" key="1">
    <source>
        <dbReference type="EMBL" id="CAH1986548.1"/>
    </source>
</evidence>
<gene>
    <name evidence="1" type="ORF">ACAOBT_LOCUS17308</name>
</gene>
<dbReference type="EMBL" id="CAKOFQ010007001">
    <property type="protein sequence ID" value="CAH1986548.1"/>
    <property type="molecule type" value="Genomic_DNA"/>
</dbReference>
<dbReference type="AlphaFoldDB" id="A0A9P0PI26"/>
<keyword evidence="2" id="KW-1185">Reference proteome</keyword>
<accession>A0A9P0PI26</accession>
<protein>
    <submittedName>
        <fullName evidence="1">Uncharacterized protein</fullName>
    </submittedName>
</protein>
<proteinExistence type="predicted"/>
<sequence>MSRSHSSPTVNKNKINFKRYSHESDMLIPRPSILLPQLQDTEQRFFELVSTDVRPVQHRQ</sequence>
<evidence type="ECO:0000313" key="2">
    <source>
        <dbReference type="Proteomes" id="UP001152888"/>
    </source>
</evidence>
<reference evidence="1" key="1">
    <citation type="submission" date="2022-03" db="EMBL/GenBank/DDBJ databases">
        <authorList>
            <person name="Sayadi A."/>
        </authorList>
    </citation>
    <scope>NUCLEOTIDE SEQUENCE</scope>
</reference>
<dbReference type="OrthoDB" id="2373987at2759"/>
<comment type="caution">
    <text evidence="1">The sequence shown here is derived from an EMBL/GenBank/DDBJ whole genome shotgun (WGS) entry which is preliminary data.</text>
</comment>